<keyword evidence="1" id="KW-1133">Transmembrane helix</keyword>
<evidence type="ECO:0000259" key="2">
    <source>
        <dbReference type="Pfam" id="PF07705"/>
    </source>
</evidence>
<organism evidence="3">
    <name type="scientific">marine sediment metagenome</name>
    <dbReference type="NCBI Taxonomy" id="412755"/>
    <lineage>
        <taxon>unclassified sequences</taxon>
        <taxon>metagenomes</taxon>
        <taxon>ecological metagenomes</taxon>
    </lineage>
</organism>
<sequence>GGGMTVTVVFELTRDEGSYTVEFDGLTGSFTVKPSPTPAEFIVSGLKVDPEIKYGEEVTITVEVENIGEQEGTHTVQLDIEDLITEPVEVTLEGGESTTVTFTIIIEVAGEHTVSVEDQTMKFIVSGPPFWMVPGYVAGIIIVIIAAVVLVYAIRKGMIPSLSPEIDDEI</sequence>
<proteinExistence type="predicted"/>
<gene>
    <name evidence="3" type="ORF">S06H3_22255</name>
</gene>
<name>X1M4B6_9ZZZZ</name>
<evidence type="ECO:0000313" key="3">
    <source>
        <dbReference type="EMBL" id="GAI12926.1"/>
    </source>
</evidence>
<keyword evidence="1" id="KW-0812">Transmembrane</keyword>
<dbReference type="EMBL" id="BARV01011853">
    <property type="protein sequence ID" value="GAI12926.1"/>
    <property type="molecule type" value="Genomic_DNA"/>
</dbReference>
<feature type="non-terminal residue" evidence="3">
    <location>
        <position position="1"/>
    </location>
</feature>
<dbReference type="InterPro" id="IPR017868">
    <property type="entry name" value="Filamin/ABP280_repeat-like"/>
</dbReference>
<keyword evidence="1" id="KW-0472">Membrane</keyword>
<dbReference type="InterPro" id="IPR013783">
    <property type="entry name" value="Ig-like_fold"/>
</dbReference>
<dbReference type="Pfam" id="PF07705">
    <property type="entry name" value="CARDB"/>
    <property type="match status" value="1"/>
</dbReference>
<reference evidence="3" key="1">
    <citation type="journal article" date="2014" name="Front. Microbiol.">
        <title>High frequency of phylogenetically diverse reductive dehalogenase-homologous genes in deep subseafloor sedimentary metagenomes.</title>
        <authorList>
            <person name="Kawai M."/>
            <person name="Futagami T."/>
            <person name="Toyoda A."/>
            <person name="Takaki Y."/>
            <person name="Nishi S."/>
            <person name="Hori S."/>
            <person name="Arai W."/>
            <person name="Tsubouchi T."/>
            <person name="Morono Y."/>
            <person name="Uchiyama I."/>
            <person name="Ito T."/>
            <person name="Fujiyama A."/>
            <person name="Inagaki F."/>
            <person name="Takami H."/>
        </authorList>
    </citation>
    <scope>NUCLEOTIDE SEQUENCE</scope>
    <source>
        <strain evidence="3">Expedition CK06-06</strain>
    </source>
</reference>
<protein>
    <recommendedName>
        <fullName evidence="2">CARDB domain-containing protein</fullName>
    </recommendedName>
</protein>
<evidence type="ECO:0000256" key="1">
    <source>
        <dbReference type="SAM" id="Phobius"/>
    </source>
</evidence>
<feature type="domain" description="CARDB" evidence="2">
    <location>
        <begin position="41"/>
        <end position="116"/>
    </location>
</feature>
<accession>X1M4B6</accession>
<comment type="caution">
    <text evidence="3">The sequence shown here is derived from an EMBL/GenBank/DDBJ whole genome shotgun (WGS) entry which is preliminary data.</text>
</comment>
<feature type="transmembrane region" description="Helical" evidence="1">
    <location>
        <begin position="130"/>
        <end position="154"/>
    </location>
</feature>
<dbReference type="Gene3D" id="2.60.40.10">
    <property type="entry name" value="Immunoglobulins"/>
    <property type="match status" value="1"/>
</dbReference>
<dbReference type="PROSITE" id="PS50194">
    <property type="entry name" value="FILAMIN_REPEAT"/>
    <property type="match status" value="1"/>
</dbReference>
<dbReference type="InterPro" id="IPR011635">
    <property type="entry name" value="CARDB"/>
</dbReference>
<dbReference type="AlphaFoldDB" id="X1M4B6"/>